<accession>A0AAW1Q425</accession>
<evidence type="ECO:0000313" key="3">
    <source>
        <dbReference type="EMBL" id="KAK9816606.1"/>
    </source>
</evidence>
<reference evidence="3 4" key="1">
    <citation type="journal article" date="2024" name="Nat. Commun.">
        <title>Phylogenomics reveals the evolutionary origins of lichenization in chlorophyte algae.</title>
        <authorList>
            <person name="Puginier C."/>
            <person name="Libourel C."/>
            <person name="Otte J."/>
            <person name="Skaloud P."/>
            <person name="Haon M."/>
            <person name="Grisel S."/>
            <person name="Petersen M."/>
            <person name="Berrin J.G."/>
            <person name="Delaux P.M."/>
            <person name="Dal Grande F."/>
            <person name="Keller J."/>
        </authorList>
    </citation>
    <scope>NUCLEOTIDE SEQUENCE [LARGE SCALE GENOMIC DNA]</scope>
    <source>
        <strain evidence="3 4">SAG 2043</strain>
    </source>
</reference>
<proteinExistence type="predicted"/>
<feature type="compositionally biased region" description="Basic and acidic residues" evidence="2">
    <location>
        <begin position="30"/>
        <end position="83"/>
    </location>
</feature>
<dbReference type="AlphaFoldDB" id="A0AAW1Q425"/>
<sequence>MRASQQERWQVNIRETAKRRRRYEALQEQLLKDEQDKREKELEQRRQARLFADENMRKKRQSEGGEDPNKPRSAEEHAARRAAMREHIACRRALLGRAKVQVEARQAGAIPFSWHHAKQDAEQGLQSLLEQQAGQKTQQRQRTPIPSAYVMQRDGPAGAVEHQAVDREGHSTQPAELPQSEVKAAPFVEGVYESQLRRGVTKAASSAACEAPEADPSHNTASSLGDSAYSFDFGANVGFNIVSGAPSGKAARKPVAKSPRSGKPLVKDAEAPLVRKGSYARAAQQARERLVREQQKRLQLAAENDAIRQAAAAKAAAAKMQAQREQATKVAQASSIMGSYTRNGLTTSQQEAQLQASLDKLDRTLSQLAAARQGLRAGQGIAQVLTVPEGGEGPVVVNRVDVAAKGGEGVIKTFNAASLLA</sequence>
<keyword evidence="1" id="KW-0175">Coiled coil</keyword>
<keyword evidence="4" id="KW-1185">Reference proteome</keyword>
<evidence type="ECO:0000313" key="4">
    <source>
        <dbReference type="Proteomes" id="UP001489004"/>
    </source>
</evidence>
<protein>
    <submittedName>
        <fullName evidence="3">Uncharacterized protein</fullName>
    </submittedName>
</protein>
<dbReference type="Proteomes" id="UP001489004">
    <property type="component" value="Unassembled WGS sequence"/>
</dbReference>
<evidence type="ECO:0000256" key="1">
    <source>
        <dbReference type="SAM" id="Coils"/>
    </source>
</evidence>
<feature type="region of interest" description="Disordered" evidence="2">
    <location>
        <begin position="28"/>
        <end position="83"/>
    </location>
</feature>
<gene>
    <name evidence="3" type="ORF">WJX72_002685</name>
</gene>
<name>A0AAW1Q425_9CHLO</name>
<organism evidence="3 4">
    <name type="scientific">[Myrmecia] bisecta</name>
    <dbReference type="NCBI Taxonomy" id="41462"/>
    <lineage>
        <taxon>Eukaryota</taxon>
        <taxon>Viridiplantae</taxon>
        <taxon>Chlorophyta</taxon>
        <taxon>core chlorophytes</taxon>
        <taxon>Trebouxiophyceae</taxon>
        <taxon>Trebouxiales</taxon>
        <taxon>Trebouxiaceae</taxon>
        <taxon>Myrmecia</taxon>
    </lineage>
</organism>
<dbReference type="EMBL" id="JALJOR010000005">
    <property type="protein sequence ID" value="KAK9816606.1"/>
    <property type="molecule type" value="Genomic_DNA"/>
</dbReference>
<feature type="region of interest" description="Disordered" evidence="2">
    <location>
        <begin position="244"/>
        <end position="267"/>
    </location>
</feature>
<comment type="caution">
    <text evidence="3">The sequence shown here is derived from an EMBL/GenBank/DDBJ whole genome shotgun (WGS) entry which is preliminary data.</text>
</comment>
<evidence type="ECO:0000256" key="2">
    <source>
        <dbReference type="SAM" id="MobiDB-lite"/>
    </source>
</evidence>
<feature type="coiled-coil region" evidence="1">
    <location>
        <begin position="283"/>
        <end position="371"/>
    </location>
</feature>